<comment type="cofactor">
    <cofactor evidence="12">
        <name>pyruvate</name>
        <dbReference type="ChEBI" id="CHEBI:15361"/>
    </cofactor>
    <text evidence="12">Binds 1 pyruvoyl group covalently per subunit.</text>
</comment>
<comment type="pathway">
    <text evidence="1">Lipid metabolism.</text>
</comment>
<evidence type="ECO:0000256" key="9">
    <source>
        <dbReference type="ARBA" id="ARBA00023239"/>
    </source>
</evidence>
<evidence type="ECO:0000256" key="2">
    <source>
        <dbReference type="ARBA" id="ARBA00022475"/>
    </source>
</evidence>
<dbReference type="NCBIfam" id="TIGR00163">
    <property type="entry name" value="PS_decarb"/>
    <property type="match status" value="1"/>
</dbReference>
<accession>A0ABQ5N5M0</accession>
<keyword evidence="10 12" id="KW-1208">Phospholipid metabolism</keyword>
<keyword evidence="7 12" id="KW-0865">Zymogen</keyword>
<comment type="subcellular location">
    <subcellularLocation>
        <location evidence="12">Cell membrane</location>
        <topology evidence="12">Peripheral membrane protein</topology>
    </subcellularLocation>
</comment>
<dbReference type="HAMAP" id="MF_00663">
    <property type="entry name" value="PS_decarb_PSD_B_type2"/>
    <property type="match status" value="1"/>
</dbReference>
<dbReference type="InterPro" id="IPR033177">
    <property type="entry name" value="PSD-B"/>
</dbReference>
<dbReference type="InterPro" id="IPR003817">
    <property type="entry name" value="PS_Dcarbxylase"/>
</dbReference>
<dbReference type="PANTHER" id="PTHR10067:SF17">
    <property type="entry name" value="PHOSPHATIDYLSERINE DECARBOXYLASE PROENZYME 2"/>
    <property type="match status" value="1"/>
</dbReference>
<keyword evidence="3 12" id="KW-0444">Lipid biosynthesis</keyword>
<dbReference type="EMBL" id="BRXR01000001">
    <property type="protein sequence ID" value="GLC30499.1"/>
    <property type="molecule type" value="Genomic_DNA"/>
</dbReference>
<evidence type="ECO:0000256" key="3">
    <source>
        <dbReference type="ARBA" id="ARBA00022516"/>
    </source>
</evidence>
<dbReference type="RefSeq" id="WP_264849764.1">
    <property type="nucleotide sequence ID" value="NZ_BRXR01000001.1"/>
</dbReference>
<comment type="caution">
    <text evidence="13">The sequence shown here is derived from an EMBL/GenBank/DDBJ whole genome shotgun (WGS) entry which is preliminary data.</text>
</comment>
<protein>
    <recommendedName>
        <fullName evidence="12">Phosphatidylserine decarboxylase proenzyme</fullName>
        <ecNumber evidence="12">4.1.1.65</ecNumber>
    </recommendedName>
    <component>
        <recommendedName>
            <fullName evidence="12">Phosphatidylserine decarboxylase alpha chain</fullName>
        </recommendedName>
    </component>
    <component>
        <recommendedName>
            <fullName evidence="12">Phosphatidylserine decarboxylase beta chain</fullName>
        </recommendedName>
    </component>
</protein>
<evidence type="ECO:0000313" key="13">
    <source>
        <dbReference type="EMBL" id="GLC30499.1"/>
    </source>
</evidence>
<feature type="active site" description="Charge relay system; for autoendoproteolytic cleavage activity" evidence="12">
    <location>
        <position position="256"/>
    </location>
</feature>
<comment type="similarity">
    <text evidence="12">Belongs to the phosphatidylserine decarboxylase family. PSD-B subfamily. Prokaryotic type II sub-subfamily.</text>
</comment>
<keyword evidence="14" id="KW-1185">Reference proteome</keyword>
<feature type="active site" description="Schiff-base intermediate with substrate; via pyruvic acid; for decarboxylase activity" evidence="12">
    <location>
        <position position="256"/>
    </location>
</feature>
<feature type="active site" description="Charge relay system; for autoendoproteolytic cleavage activity" evidence="12">
    <location>
        <position position="113"/>
    </location>
</feature>
<comment type="catalytic activity">
    <reaction evidence="12">
        <text>a 1,2-diacyl-sn-glycero-3-phospho-L-serine + H(+) = a 1,2-diacyl-sn-glycero-3-phosphoethanolamine + CO2</text>
        <dbReference type="Rhea" id="RHEA:20828"/>
        <dbReference type="ChEBI" id="CHEBI:15378"/>
        <dbReference type="ChEBI" id="CHEBI:16526"/>
        <dbReference type="ChEBI" id="CHEBI:57262"/>
        <dbReference type="ChEBI" id="CHEBI:64612"/>
        <dbReference type="EC" id="4.1.1.65"/>
    </reaction>
</comment>
<name>A0ABQ5N5M0_9CLOT</name>
<evidence type="ECO:0000256" key="12">
    <source>
        <dbReference type="HAMAP-Rule" id="MF_00663"/>
    </source>
</evidence>
<keyword evidence="5 12" id="KW-0443">Lipid metabolism</keyword>
<keyword evidence="4 12" id="KW-0210">Decarboxylase</keyword>
<keyword evidence="11 12" id="KW-0670">Pyruvate</keyword>
<evidence type="ECO:0000256" key="1">
    <source>
        <dbReference type="ARBA" id="ARBA00005189"/>
    </source>
</evidence>
<sequence length="296" mass="33946">MIKYYNRKTKNYEIENVAGEKYLNWIYSSPVGMSLLETIVKKKLFSSLYGSYCSSSLSRKKVNQFIKEFNINMDEYENNAEDFKSFNDFFIRKVKKTSRPMDMNKNSLVALGDGKILAYENIDLDKVIQVKGYTYSLRELINDNDAANKYENGICIVLRLCPTDYHRFHFIDSGICSETNKIKGHYYSVNPVALEKVPRLFCENKREWSIFHSDNFGDVLYVEVGATCVGSIIQTYSPNQRVERGSEKGYFKFGGSTVILFLEPNKASIDEDILNHSKEGIETAVLMGETIGKVIL</sequence>
<dbReference type="NCBIfam" id="NF001941">
    <property type="entry name" value="PRK00723.1"/>
    <property type="match status" value="1"/>
</dbReference>
<evidence type="ECO:0000256" key="5">
    <source>
        <dbReference type="ARBA" id="ARBA00023098"/>
    </source>
</evidence>
<keyword evidence="9 12" id="KW-0456">Lyase</keyword>
<reference evidence="13 14" key="1">
    <citation type="journal article" date="2024" name="Int. J. Syst. Evol. Microbiol.">
        <title>Clostridium omnivorum sp. nov., isolated from anoxic soil under the treatment of reductive soil disinfestation.</title>
        <authorList>
            <person name="Ueki A."/>
            <person name="Tonouchi A."/>
            <person name="Kaku N."/>
            <person name="Honma S."/>
            <person name="Ueki K."/>
        </authorList>
    </citation>
    <scope>NUCLEOTIDE SEQUENCE [LARGE SCALE GENOMIC DNA]</scope>
    <source>
        <strain evidence="13 14">E14</strain>
    </source>
</reference>
<evidence type="ECO:0000256" key="7">
    <source>
        <dbReference type="ARBA" id="ARBA00023145"/>
    </source>
</evidence>
<dbReference type="EC" id="4.1.1.65" evidence="12"/>
<dbReference type="InterPro" id="IPR033179">
    <property type="entry name" value="PSD_type2_pro"/>
</dbReference>
<evidence type="ECO:0000256" key="11">
    <source>
        <dbReference type="ARBA" id="ARBA00023317"/>
    </source>
</evidence>
<evidence type="ECO:0000313" key="14">
    <source>
        <dbReference type="Proteomes" id="UP001208567"/>
    </source>
</evidence>
<comment type="pathway">
    <text evidence="12">Phospholipid metabolism; phosphatidylethanolamine biosynthesis; phosphatidylethanolamine from CDP-diacylglycerol: step 2/2.</text>
</comment>
<gene>
    <name evidence="13" type="primary">psd1</name>
    <name evidence="12" type="synonym">psd</name>
    <name evidence="13" type="ORF">bsdE14_19090</name>
</gene>
<evidence type="ECO:0000256" key="8">
    <source>
        <dbReference type="ARBA" id="ARBA00023209"/>
    </source>
</evidence>
<dbReference type="PANTHER" id="PTHR10067">
    <property type="entry name" value="PHOSPHATIDYLSERINE DECARBOXYLASE"/>
    <property type="match status" value="1"/>
</dbReference>
<comment type="subunit">
    <text evidence="12">Heterodimer of a large membrane-associated beta subunit and a small pyruvoyl-containing alpha subunit.</text>
</comment>
<organism evidence="13 14">
    <name type="scientific">Clostridium omnivorum</name>
    <dbReference type="NCBI Taxonomy" id="1604902"/>
    <lineage>
        <taxon>Bacteria</taxon>
        <taxon>Bacillati</taxon>
        <taxon>Bacillota</taxon>
        <taxon>Clostridia</taxon>
        <taxon>Eubacteriales</taxon>
        <taxon>Clostridiaceae</taxon>
        <taxon>Clostridium</taxon>
    </lineage>
</organism>
<comment type="function">
    <text evidence="12">Catalyzes the formation of phosphatidylethanolamine (PtdEtn) from phosphatidylserine (PtdSer).</text>
</comment>
<keyword evidence="6 12" id="KW-0472">Membrane</keyword>
<dbReference type="Proteomes" id="UP001208567">
    <property type="component" value="Unassembled WGS sequence"/>
</dbReference>
<feature type="chain" id="PRO_5044937002" description="Phosphatidylserine decarboxylase alpha chain" evidence="12">
    <location>
        <begin position="256"/>
        <end position="296"/>
    </location>
</feature>
<feature type="modified residue" description="Pyruvic acid (Ser); by autocatalysis" evidence="12">
    <location>
        <position position="256"/>
    </location>
</feature>
<keyword evidence="8 12" id="KW-0594">Phospholipid biosynthesis</keyword>
<comment type="PTM">
    <text evidence="12">Is synthesized initially as an inactive proenzyme. Formation of the active enzyme involves a self-maturation process in which the active site pyruvoyl group is generated from an internal serine residue via an autocatalytic post-translational modification. Two non-identical subunits are generated from the proenzyme in this reaction, and the pyruvate is formed at the N-terminus of the alpha chain, which is derived from the carboxyl end of the proenzyme. The autoendoproteolytic cleavage occurs by a canonical serine protease mechanism, in which the side chain hydroxyl group of the serine supplies its oxygen atom to form the C-terminus of the beta chain, while the remainder of the serine residue undergoes an oxidative deamination to produce ammonia and the pyruvoyl prosthetic group on the alpha chain. During this reaction, the Ser that is part of the protease active site of the proenzyme becomes the pyruvoyl prosthetic group, which constitutes an essential element of the active site of the mature decarboxylase.</text>
</comment>
<dbReference type="Pfam" id="PF02666">
    <property type="entry name" value="PS_Dcarbxylase"/>
    <property type="match status" value="1"/>
</dbReference>
<evidence type="ECO:0000256" key="6">
    <source>
        <dbReference type="ARBA" id="ARBA00023136"/>
    </source>
</evidence>
<proteinExistence type="inferred from homology"/>
<keyword evidence="2 12" id="KW-1003">Cell membrane</keyword>
<feature type="site" description="Cleavage (non-hydrolytic); by autocatalysis" evidence="12">
    <location>
        <begin position="255"/>
        <end position="256"/>
    </location>
</feature>
<evidence type="ECO:0000256" key="10">
    <source>
        <dbReference type="ARBA" id="ARBA00023264"/>
    </source>
</evidence>
<feature type="active site" description="Charge relay system; for autoendoproteolytic cleavage activity" evidence="12">
    <location>
        <position position="169"/>
    </location>
</feature>
<feature type="chain" id="PRO_5044937001" description="Phosphatidylserine decarboxylase beta chain" evidence="12">
    <location>
        <begin position="1"/>
        <end position="255"/>
    </location>
</feature>
<evidence type="ECO:0000256" key="4">
    <source>
        <dbReference type="ARBA" id="ARBA00022793"/>
    </source>
</evidence>